<evidence type="ECO:0000256" key="1">
    <source>
        <dbReference type="ARBA" id="ARBA00008857"/>
    </source>
</evidence>
<dbReference type="EMBL" id="LR812090">
    <property type="protein sequence ID" value="CAB9495189.1"/>
    <property type="molecule type" value="Genomic_DNA"/>
</dbReference>
<dbReference type="InterPro" id="IPR002104">
    <property type="entry name" value="Integrase_catalytic"/>
</dbReference>
<keyword evidence="2" id="KW-0229">DNA integration</keyword>
<organism evidence="6 7">
    <name type="scientific">Alteromonas macleodii</name>
    <name type="common">Pseudoalteromonas macleodii</name>
    <dbReference type="NCBI Taxonomy" id="28108"/>
    <lineage>
        <taxon>Bacteria</taxon>
        <taxon>Pseudomonadati</taxon>
        <taxon>Pseudomonadota</taxon>
        <taxon>Gammaproteobacteria</taxon>
        <taxon>Alteromonadales</taxon>
        <taxon>Alteromonadaceae</taxon>
        <taxon>Alteromonas/Salinimonas group</taxon>
        <taxon>Alteromonas</taxon>
    </lineage>
</organism>
<dbReference type="Proteomes" id="UP000509458">
    <property type="component" value="Chromosome"/>
</dbReference>
<feature type="domain" description="Tyr recombinase" evidence="5">
    <location>
        <begin position="205"/>
        <end position="407"/>
    </location>
</feature>
<dbReference type="GO" id="GO:0003677">
    <property type="term" value="F:DNA binding"/>
    <property type="evidence" value="ECO:0007669"/>
    <property type="project" value="UniProtKB-KW"/>
</dbReference>
<dbReference type="InterPro" id="IPR011010">
    <property type="entry name" value="DNA_brk_join_enz"/>
</dbReference>
<dbReference type="Gene3D" id="1.10.443.10">
    <property type="entry name" value="Intergrase catalytic core"/>
    <property type="match status" value="1"/>
</dbReference>
<evidence type="ECO:0000313" key="7">
    <source>
        <dbReference type="Proteomes" id="UP000509458"/>
    </source>
</evidence>
<sequence length="451" mass="52292">MAIVTKPYILEVSALFFLCKWVFMAKQLARHDIDDTLYVFLQDNSKKWYARFQLFGKWHCKSTKQVDKEEAVAAARLLRMEWKIKAETGTLTTSKRFRDVAAKSILAMEHELAHGGGKVSYKDYIGALKKYHIPFFDRTYITSIDQDKLKEFDIWRIQKAGKVLNKSTLLNHNAALQMVFKAAVENQWMLPVQVPVLSNKGEQGARRAAFSEVEYEKVVETLESMRDNSRKEKTRQIRELLLDYADVVVNTGIRPGTEMEELTWADILMTRQEHQVIFKIKVRKGKTTKHTGTRTVVCKDEFVFPLMNLMDRFPNRRPSDKIFLLADGSSTNELGRTFVSALEEAELKTSPDGPRTLYSLRHTYITWQLLSRTLRVDVLARQCGTSIAMIEQHYSHVVPSMFEQELSGVTFENKEERAKSKRALARGLKTKELLTQRFKVWEAEYRRRGCI</sequence>
<reference evidence="6 7" key="1">
    <citation type="submission" date="2020-06" db="EMBL/GenBank/DDBJ databases">
        <authorList>
            <person name="Duchaud E."/>
        </authorList>
    </citation>
    <scope>NUCLEOTIDE SEQUENCE [LARGE SCALE GENOMIC DNA]</scope>
    <source>
        <strain evidence="6">Alteromonas fortis</strain>
    </source>
</reference>
<dbReference type="PROSITE" id="PS51898">
    <property type="entry name" value="TYR_RECOMBINASE"/>
    <property type="match status" value="1"/>
</dbReference>
<keyword evidence="4" id="KW-0233">DNA recombination</keyword>
<proteinExistence type="inferred from homology"/>
<evidence type="ECO:0000256" key="2">
    <source>
        <dbReference type="ARBA" id="ARBA00022908"/>
    </source>
</evidence>
<accession>A0A6T9Y640</accession>
<dbReference type="AlphaFoldDB" id="A0A6T9Y640"/>
<protein>
    <submittedName>
        <fullName evidence="6">Integrase family protein</fullName>
    </submittedName>
</protein>
<dbReference type="CDD" id="cd00397">
    <property type="entry name" value="DNA_BRE_C"/>
    <property type="match status" value="1"/>
</dbReference>
<dbReference type="Gene3D" id="1.10.150.130">
    <property type="match status" value="1"/>
</dbReference>
<dbReference type="GO" id="GO:0015074">
    <property type="term" value="P:DNA integration"/>
    <property type="evidence" value="ECO:0007669"/>
    <property type="project" value="UniProtKB-KW"/>
</dbReference>
<evidence type="ECO:0000259" key="5">
    <source>
        <dbReference type="PROSITE" id="PS51898"/>
    </source>
</evidence>
<dbReference type="InterPro" id="IPR050090">
    <property type="entry name" value="Tyrosine_recombinase_XerCD"/>
</dbReference>
<gene>
    <name evidence="6" type="ORF">ALFOR1_40588</name>
</gene>
<name>A0A6T9Y640_ALTMA</name>
<dbReference type="PANTHER" id="PTHR30349:SF41">
    <property type="entry name" value="INTEGRASE_RECOMBINASE PROTEIN MJ0367-RELATED"/>
    <property type="match status" value="1"/>
</dbReference>
<dbReference type="GO" id="GO:0006310">
    <property type="term" value="P:DNA recombination"/>
    <property type="evidence" value="ECO:0007669"/>
    <property type="project" value="UniProtKB-KW"/>
</dbReference>
<dbReference type="PANTHER" id="PTHR30349">
    <property type="entry name" value="PHAGE INTEGRASE-RELATED"/>
    <property type="match status" value="1"/>
</dbReference>
<evidence type="ECO:0000256" key="4">
    <source>
        <dbReference type="ARBA" id="ARBA00023172"/>
    </source>
</evidence>
<dbReference type="InterPro" id="IPR010998">
    <property type="entry name" value="Integrase_recombinase_N"/>
</dbReference>
<evidence type="ECO:0000313" key="6">
    <source>
        <dbReference type="EMBL" id="CAB9495189.1"/>
    </source>
</evidence>
<comment type="similarity">
    <text evidence="1">Belongs to the 'phage' integrase family.</text>
</comment>
<evidence type="ECO:0000256" key="3">
    <source>
        <dbReference type="ARBA" id="ARBA00023125"/>
    </source>
</evidence>
<dbReference type="SUPFAM" id="SSF56349">
    <property type="entry name" value="DNA breaking-rejoining enzymes"/>
    <property type="match status" value="1"/>
</dbReference>
<keyword evidence="3" id="KW-0238">DNA-binding</keyword>
<dbReference type="InterPro" id="IPR013762">
    <property type="entry name" value="Integrase-like_cat_sf"/>
</dbReference>